<dbReference type="HOGENOM" id="CLU_2488062_0_0_1"/>
<organism evidence="2">
    <name type="scientific">Albugo laibachii Nc14</name>
    <dbReference type="NCBI Taxonomy" id="890382"/>
    <lineage>
        <taxon>Eukaryota</taxon>
        <taxon>Sar</taxon>
        <taxon>Stramenopiles</taxon>
        <taxon>Oomycota</taxon>
        <taxon>Peronosporomycetes</taxon>
        <taxon>Albuginales</taxon>
        <taxon>Albuginaceae</taxon>
        <taxon>Albugo</taxon>
    </lineage>
</organism>
<name>F0WI26_9STRA</name>
<proteinExistence type="predicted"/>
<keyword evidence="1" id="KW-0472">Membrane</keyword>
<protein>
    <submittedName>
        <fullName evidence="2">AlNc14C106G6233 protein</fullName>
    </submittedName>
</protein>
<dbReference type="AlphaFoldDB" id="F0WI26"/>
<evidence type="ECO:0000313" key="2">
    <source>
        <dbReference type="EMBL" id="CCA20904.1"/>
    </source>
</evidence>
<evidence type="ECO:0000256" key="1">
    <source>
        <dbReference type="SAM" id="Phobius"/>
    </source>
</evidence>
<reference evidence="2" key="1">
    <citation type="journal article" date="2011" name="PLoS Biol.">
        <title>Gene gain and loss during evolution of obligate parasitism in the white rust pathogen of Arabidopsis thaliana.</title>
        <authorList>
            <person name="Kemen E."/>
            <person name="Gardiner A."/>
            <person name="Schultz-Larsen T."/>
            <person name="Kemen A.C."/>
            <person name="Balmuth A.L."/>
            <person name="Robert-Seilaniantz A."/>
            <person name="Bailey K."/>
            <person name="Holub E."/>
            <person name="Studholme D.J."/>
            <person name="Maclean D."/>
            <person name="Jones J.D."/>
        </authorList>
    </citation>
    <scope>NUCLEOTIDE SEQUENCE</scope>
</reference>
<feature type="transmembrane region" description="Helical" evidence="1">
    <location>
        <begin position="65"/>
        <end position="86"/>
    </location>
</feature>
<keyword evidence="1" id="KW-1133">Transmembrane helix</keyword>
<reference evidence="2" key="2">
    <citation type="submission" date="2011-02" db="EMBL/GenBank/DDBJ databases">
        <authorList>
            <person name="MacLean D."/>
        </authorList>
    </citation>
    <scope>NUCLEOTIDE SEQUENCE</scope>
</reference>
<dbReference type="EMBL" id="FR824151">
    <property type="protein sequence ID" value="CCA20904.1"/>
    <property type="molecule type" value="Genomic_DNA"/>
</dbReference>
<keyword evidence="1" id="KW-0812">Transmembrane</keyword>
<gene>
    <name evidence="2" type="primary">AlNc14C106G6233</name>
    <name evidence="2" type="ORF">ALNC14_070470</name>
</gene>
<accession>F0WI26</accession>
<sequence length="87" mass="9949">MRLPASGEPLDGLSFTLPALTSFIYFESARINIRIPSPHFLQAACIWTSDGCQCLFYFLKYFQITWTSTLYIMLWILIRGAVLLPVV</sequence>